<keyword evidence="4" id="KW-0411">Iron-sulfur</keyword>
<dbReference type="InterPro" id="IPR013785">
    <property type="entry name" value="Aldolase_TIM"/>
</dbReference>
<organism evidence="6 7">
    <name type="scientific">Lacrimispora sphenoides JCM 1415</name>
    <dbReference type="NCBI Taxonomy" id="1297793"/>
    <lineage>
        <taxon>Bacteria</taxon>
        <taxon>Bacillati</taxon>
        <taxon>Bacillota</taxon>
        <taxon>Clostridia</taxon>
        <taxon>Lachnospirales</taxon>
        <taxon>Lachnospiraceae</taxon>
        <taxon>Lacrimispora</taxon>
    </lineage>
</organism>
<dbReference type="CDD" id="cd01335">
    <property type="entry name" value="Radical_SAM"/>
    <property type="match status" value="1"/>
</dbReference>
<dbReference type="EMBL" id="LT630003">
    <property type="protein sequence ID" value="SET93898.1"/>
    <property type="molecule type" value="Genomic_DNA"/>
</dbReference>
<gene>
    <name evidence="6" type="ORF">SAMN02745906_3202</name>
</gene>
<dbReference type="InterPro" id="IPR058240">
    <property type="entry name" value="rSAM_sf"/>
</dbReference>
<evidence type="ECO:0000256" key="3">
    <source>
        <dbReference type="ARBA" id="ARBA00023004"/>
    </source>
</evidence>
<reference evidence="6 7" key="1">
    <citation type="submission" date="2016-10" db="EMBL/GenBank/DDBJ databases">
        <authorList>
            <person name="Varghese N."/>
            <person name="Submissions S."/>
        </authorList>
    </citation>
    <scope>NUCLEOTIDE SEQUENCE [LARGE SCALE GENOMIC DNA]</scope>
    <source>
        <strain evidence="6 7">ATCC 19403</strain>
    </source>
</reference>
<protein>
    <submittedName>
        <fullName evidence="6">4Fe-4S single cluster domain-containing protein</fullName>
    </submittedName>
</protein>
<dbReference type="PANTHER" id="PTHR11228:SF7">
    <property type="entry name" value="PQQA PEPTIDE CYCLASE"/>
    <property type="match status" value="1"/>
</dbReference>
<keyword evidence="2" id="KW-0479">Metal-binding</keyword>
<dbReference type="Proteomes" id="UP000198970">
    <property type="component" value="Chromosome I"/>
</dbReference>
<evidence type="ECO:0000259" key="5">
    <source>
        <dbReference type="Pfam" id="PF04055"/>
    </source>
</evidence>
<dbReference type="InterPro" id="IPR050377">
    <property type="entry name" value="Radical_SAM_PqqE_MftC-like"/>
</dbReference>
<dbReference type="SFLD" id="SFLDS00029">
    <property type="entry name" value="Radical_SAM"/>
    <property type="match status" value="1"/>
</dbReference>
<keyword evidence="1" id="KW-0949">S-adenosyl-L-methionine</keyword>
<evidence type="ECO:0000256" key="2">
    <source>
        <dbReference type="ARBA" id="ARBA00022723"/>
    </source>
</evidence>
<dbReference type="Pfam" id="PF04055">
    <property type="entry name" value="Radical_SAM"/>
    <property type="match status" value="1"/>
</dbReference>
<evidence type="ECO:0000256" key="1">
    <source>
        <dbReference type="ARBA" id="ARBA00022691"/>
    </source>
</evidence>
<proteinExistence type="predicted"/>
<accession>A0ABY1CCV0</accession>
<name>A0ABY1CCV0_9FIRM</name>
<evidence type="ECO:0000313" key="7">
    <source>
        <dbReference type="Proteomes" id="UP000198970"/>
    </source>
</evidence>
<dbReference type="SUPFAM" id="SSF102114">
    <property type="entry name" value="Radical SAM enzymes"/>
    <property type="match status" value="1"/>
</dbReference>
<dbReference type="PANTHER" id="PTHR11228">
    <property type="entry name" value="RADICAL SAM DOMAIN PROTEIN"/>
    <property type="match status" value="1"/>
</dbReference>
<keyword evidence="3" id="KW-0408">Iron</keyword>
<feature type="domain" description="Radical SAM core" evidence="5">
    <location>
        <begin position="35"/>
        <end position="135"/>
    </location>
</feature>
<dbReference type="RefSeq" id="WP_054790104.1">
    <property type="nucleotide sequence ID" value="NZ_LT630003.1"/>
</dbReference>
<sequence length="293" mass="33910">MKKLNNAKEIRHFYDGSMEYDEINEELNLLKVCLITTHRCTLKCKLCAERTAYFEKRYHPTLDEIYKSLDQYFRLVTFTEKVDVSGGEPLTRNDLSDIMRRLLRYKDQFGRVRILTNGTLVPSDELCAVLKQFKDQADVLIDDYGSISPNATAAKQKLKEYGIDFILRPQNEKELHFGGWIDYGDLSLKNTPEEAEKLFKKCAINAKIGLAIRIRDGKLTPCMVTDQLNGLKGVQTPSEEVVDLFDEELSDKEKRKKIIHFFQMSYFDACRYCNGLCSDSKRYLPAEQLHIDS</sequence>
<keyword evidence="7" id="KW-1185">Reference proteome</keyword>
<evidence type="ECO:0000256" key="4">
    <source>
        <dbReference type="ARBA" id="ARBA00023014"/>
    </source>
</evidence>
<dbReference type="Gene3D" id="3.20.20.70">
    <property type="entry name" value="Aldolase class I"/>
    <property type="match status" value="1"/>
</dbReference>
<dbReference type="InterPro" id="IPR007197">
    <property type="entry name" value="rSAM"/>
</dbReference>
<evidence type="ECO:0000313" key="6">
    <source>
        <dbReference type="EMBL" id="SET93898.1"/>
    </source>
</evidence>